<sequence length="179" mass="20714">MKTILLIIFALFFSLTAKSQYFKLNHGVYTIAPQAAKKLTKAEIANFITNDYKHSQIISKNELVYQSNHLLISYWDLFTNVEFRKSLEQIQKSMVNLLTNSEVSLKGTKITISKIITVNGTRYLILEYQMDDEVFLRFSSETKENGVNFNGIIQFKKPYEDEAQRALAEILPTIKFKIN</sequence>
<evidence type="ECO:0000313" key="1">
    <source>
        <dbReference type="EMBL" id="MBD1394891.1"/>
    </source>
</evidence>
<dbReference type="AlphaFoldDB" id="A0A926NRV6"/>
<dbReference type="EMBL" id="JACWMX010000008">
    <property type="protein sequence ID" value="MBD1394891.1"/>
    <property type="molecule type" value="Genomic_DNA"/>
</dbReference>
<keyword evidence="2" id="KW-1185">Reference proteome</keyword>
<protein>
    <submittedName>
        <fullName evidence="1">Uncharacterized protein</fullName>
    </submittedName>
</protein>
<accession>A0A926NRV6</accession>
<organism evidence="1 2">
    <name type="scientific">Mucilaginibacter glaciei</name>
    <dbReference type="NCBI Taxonomy" id="2772109"/>
    <lineage>
        <taxon>Bacteria</taxon>
        <taxon>Pseudomonadati</taxon>
        <taxon>Bacteroidota</taxon>
        <taxon>Sphingobacteriia</taxon>
        <taxon>Sphingobacteriales</taxon>
        <taxon>Sphingobacteriaceae</taxon>
        <taxon>Mucilaginibacter</taxon>
    </lineage>
</organism>
<dbReference type="RefSeq" id="WP_191164975.1">
    <property type="nucleotide sequence ID" value="NZ_JACWMX010000008.1"/>
</dbReference>
<gene>
    <name evidence="1" type="ORF">IDJ76_17430</name>
</gene>
<proteinExistence type="predicted"/>
<evidence type="ECO:0000313" key="2">
    <source>
        <dbReference type="Proteomes" id="UP000619078"/>
    </source>
</evidence>
<name>A0A926NRV6_9SPHI</name>
<reference evidence="1" key="1">
    <citation type="submission" date="2020-09" db="EMBL/GenBank/DDBJ databases">
        <title>Novel species of Mucilaginibacter isolated from a glacier on the Tibetan Plateau.</title>
        <authorList>
            <person name="Liu Q."/>
            <person name="Xin Y.-H."/>
        </authorList>
    </citation>
    <scope>NUCLEOTIDE SEQUENCE</scope>
    <source>
        <strain evidence="1">ZB1P21</strain>
    </source>
</reference>
<dbReference type="Proteomes" id="UP000619078">
    <property type="component" value="Unassembled WGS sequence"/>
</dbReference>
<comment type="caution">
    <text evidence="1">The sequence shown here is derived from an EMBL/GenBank/DDBJ whole genome shotgun (WGS) entry which is preliminary data.</text>
</comment>